<keyword evidence="5" id="KW-0677">Repeat</keyword>
<evidence type="ECO:0000256" key="6">
    <source>
        <dbReference type="ARBA" id="ARBA00022989"/>
    </source>
</evidence>
<accession>X6LXI5</accession>
<evidence type="ECO:0000256" key="1">
    <source>
        <dbReference type="ARBA" id="ARBA00004141"/>
    </source>
</evidence>
<dbReference type="Pfam" id="PF00153">
    <property type="entry name" value="Mito_carr"/>
    <property type="match status" value="1"/>
</dbReference>
<dbReference type="PROSITE" id="PS50920">
    <property type="entry name" value="SOLCAR"/>
    <property type="match status" value="1"/>
</dbReference>
<keyword evidence="13" id="KW-1185">Reference proteome</keyword>
<dbReference type="GO" id="GO:0055085">
    <property type="term" value="P:transmembrane transport"/>
    <property type="evidence" value="ECO:0007669"/>
    <property type="project" value="InterPro"/>
</dbReference>
<evidence type="ECO:0008006" key="14">
    <source>
        <dbReference type="Google" id="ProtNLM"/>
    </source>
</evidence>
<comment type="subcellular location">
    <subcellularLocation>
        <location evidence="1">Membrane</location>
        <topology evidence="1">Multi-pass membrane protein</topology>
    </subcellularLocation>
</comment>
<feature type="compositionally biased region" description="Basic and acidic residues" evidence="10">
    <location>
        <begin position="295"/>
        <end position="308"/>
    </location>
</feature>
<dbReference type="OrthoDB" id="10266426at2759"/>
<evidence type="ECO:0000256" key="10">
    <source>
        <dbReference type="SAM" id="MobiDB-lite"/>
    </source>
</evidence>
<comment type="caution">
    <text evidence="12">The sequence shown here is derived from an EMBL/GenBank/DDBJ whole genome shotgun (WGS) entry which is preliminary data.</text>
</comment>
<evidence type="ECO:0000256" key="9">
    <source>
        <dbReference type="RuleBase" id="RU000488"/>
    </source>
</evidence>
<dbReference type="InterPro" id="IPR023395">
    <property type="entry name" value="MCP_dom_sf"/>
</dbReference>
<feature type="transmembrane region" description="Helical" evidence="11">
    <location>
        <begin position="225"/>
        <end position="245"/>
    </location>
</feature>
<evidence type="ECO:0000256" key="3">
    <source>
        <dbReference type="ARBA" id="ARBA00022448"/>
    </source>
</evidence>
<feature type="compositionally biased region" description="Acidic residues" evidence="10">
    <location>
        <begin position="284"/>
        <end position="294"/>
    </location>
</feature>
<dbReference type="GO" id="GO:0006862">
    <property type="term" value="P:nucleotide transport"/>
    <property type="evidence" value="ECO:0007669"/>
    <property type="project" value="InterPro"/>
</dbReference>
<dbReference type="SUPFAM" id="SSF103506">
    <property type="entry name" value="Mitochondrial carrier"/>
    <property type="match status" value="1"/>
</dbReference>
<evidence type="ECO:0000256" key="2">
    <source>
        <dbReference type="ARBA" id="ARBA00006375"/>
    </source>
</evidence>
<dbReference type="PANTHER" id="PTHR45683">
    <property type="entry name" value="MITOCHONDRIAL NICOTINAMIDE ADENINE DINUCLEOTIDE TRANSPORTER 1-RELATED-RELATED"/>
    <property type="match status" value="1"/>
</dbReference>
<feature type="repeat" description="Solcar" evidence="8">
    <location>
        <begin position="283"/>
        <end position="368"/>
    </location>
</feature>
<organism evidence="12 13">
    <name type="scientific">Reticulomyxa filosa</name>
    <dbReference type="NCBI Taxonomy" id="46433"/>
    <lineage>
        <taxon>Eukaryota</taxon>
        <taxon>Sar</taxon>
        <taxon>Rhizaria</taxon>
        <taxon>Retaria</taxon>
        <taxon>Foraminifera</taxon>
        <taxon>Monothalamids</taxon>
        <taxon>Reticulomyxidae</taxon>
        <taxon>Reticulomyxa</taxon>
    </lineage>
</organism>
<feature type="region of interest" description="Disordered" evidence="10">
    <location>
        <begin position="270"/>
        <end position="317"/>
    </location>
</feature>
<keyword evidence="4 8" id="KW-0812">Transmembrane</keyword>
<comment type="similarity">
    <text evidence="2 9">Belongs to the mitochondrial carrier (TC 2.A.29) family.</text>
</comment>
<evidence type="ECO:0000256" key="7">
    <source>
        <dbReference type="ARBA" id="ARBA00023136"/>
    </source>
</evidence>
<dbReference type="AlphaFoldDB" id="X6LXI5"/>
<name>X6LXI5_RETFI</name>
<evidence type="ECO:0000256" key="11">
    <source>
        <dbReference type="SAM" id="Phobius"/>
    </source>
</evidence>
<protein>
    <recommendedName>
        <fullName evidence="14">Mitochondrial carrier protein</fullName>
    </recommendedName>
</protein>
<dbReference type="EMBL" id="ASPP01027725">
    <property type="protein sequence ID" value="ETO05847.1"/>
    <property type="molecule type" value="Genomic_DNA"/>
</dbReference>
<dbReference type="InterPro" id="IPR044712">
    <property type="entry name" value="SLC25A32-like"/>
</dbReference>
<evidence type="ECO:0000256" key="5">
    <source>
        <dbReference type="ARBA" id="ARBA00022737"/>
    </source>
</evidence>
<evidence type="ECO:0000313" key="12">
    <source>
        <dbReference type="EMBL" id="ETO05847.1"/>
    </source>
</evidence>
<reference evidence="12 13" key="1">
    <citation type="journal article" date="2013" name="Curr. Biol.">
        <title>The Genome of the Foraminiferan Reticulomyxa filosa.</title>
        <authorList>
            <person name="Glockner G."/>
            <person name="Hulsmann N."/>
            <person name="Schleicher M."/>
            <person name="Noegel A.A."/>
            <person name="Eichinger L."/>
            <person name="Gallinger C."/>
            <person name="Pawlowski J."/>
            <person name="Sierra R."/>
            <person name="Euteneuer U."/>
            <person name="Pillet L."/>
            <person name="Moustafa A."/>
            <person name="Platzer M."/>
            <person name="Groth M."/>
            <person name="Szafranski K."/>
            <person name="Schliwa M."/>
        </authorList>
    </citation>
    <scope>NUCLEOTIDE SEQUENCE [LARGE SCALE GENOMIC DNA]</scope>
</reference>
<dbReference type="Gene3D" id="1.50.40.10">
    <property type="entry name" value="Mitochondrial carrier domain"/>
    <property type="match status" value="1"/>
</dbReference>
<keyword evidence="6 11" id="KW-1133">Transmembrane helix</keyword>
<keyword evidence="7 8" id="KW-0472">Membrane</keyword>
<dbReference type="InterPro" id="IPR018108">
    <property type="entry name" value="MCP_transmembrane"/>
</dbReference>
<feature type="transmembrane region" description="Helical" evidence="11">
    <location>
        <begin position="184"/>
        <end position="205"/>
    </location>
</feature>
<proteinExistence type="inferred from homology"/>
<evidence type="ECO:0000313" key="13">
    <source>
        <dbReference type="Proteomes" id="UP000023152"/>
    </source>
</evidence>
<feature type="transmembrane region" description="Helical" evidence="11">
    <location>
        <begin position="144"/>
        <end position="163"/>
    </location>
</feature>
<gene>
    <name evidence="12" type="ORF">RFI_31545</name>
</gene>
<evidence type="ECO:0000256" key="4">
    <source>
        <dbReference type="ARBA" id="ARBA00022692"/>
    </source>
</evidence>
<sequence length="390" mass="45099">MSRPSDPANIVATAHGLAGASGLFCRIIFYSFSFLKCLNTNKEEEEKKKCLKQIRWGIGYGDNISIGHVDAFPKSTSAKSKEEHEDRLTSIDERKRVEDSPLQRIYRVSKGGMKEVEEALHLHMASKYSMVNVIQEIFAEEGNILFLFYFFFFTIQTKDIIYVHYMMYIHHTYIHVYKKGISGFYKAMGSQLGGIFVSDLSYFYIVAYLKQKLYRRRDVSPWRNLWISTIGGVVNVLLTTPYWTAQTQLMLQQKRTQQLELDSKQVELPVQNHTPKGDGHDPDTDVDTDADGDTESDHDHDHSKEDRKHKQPLPKDQAEQSYQNIFDAVEQIYQKHGMSGLFKGLGPSMALVTNPIIQFVVYEWSVQLLKKLMRQSTLVIILYLYNMLYM</sequence>
<keyword evidence="3 9" id="KW-0813">Transport</keyword>
<dbReference type="Proteomes" id="UP000023152">
    <property type="component" value="Unassembled WGS sequence"/>
</dbReference>
<dbReference type="GO" id="GO:0016020">
    <property type="term" value="C:membrane"/>
    <property type="evidence" value="ECO:0007669"/>
    <property type="project" value="UniProtKB-SubCell"/>
</dbReference>
<evidence type="ECO:0000256" key="8">
    <source>
        <dbReference type="PROSITE-ProRule" id="PRU00282"/>
    </source>
</evidence>